<sequence length="39" mass="4409">MENNYWKTAEQMNGRLAMMGLFAAVINYGFTGWIVPGII</sequence>
<dbReference type="EMBL" id="QJUE01000005">
    <property type="protein sequence ID" value="PYE01276.1"/>
    <property type="molecule type" value="Genomic_DNA"/>
</dbReference>
<keyword evidence="1" id="KW-1133">Transmembrane helix</keyword>
<organism evidence="2 3">
    <name type="scientific">Prochlorococcus marinus XMU1408</name>
    <dbReference type="NCBI Taxonomy" id="2213228"/>
    <lineage>
        <taxon>Bacteria</taxon>
        <taxon>Bacillati</taxon>
        <taxon>Cyanobacteriota</taxon>
        <taxon>Cyanophyceae</taxon>
        <taxon>Synechococcales</taxon>
        <taxon>Prochlorococcaceae</taxon>
        <taxon>Prochlorococcus</taxon>
    </lineage>
</organism>
<dbReference type="OrthoDB" id="541724at2"/>
<dbReference type="SUPFAM" id="SSF103511">
    <property type="entry name" value="Chlorophyll a-b binding protein"/>
    <property type="match status" value="1"/>
</dbReference>
<protein>
    <submittedName>
        <fullName evidence="2">High light inducible protein</fullName>
    </submittedName>
</protein>
<gene>
    <name evidence="2" type="ORF">DNJ73_07645</name>
</gene>
<dbReference type="Proteomes" id="UP000247807">
    <property type="component" value="Unassembled WGS sequence"/>
</dbReference>
<evidence type="ECO:0000313" key="3">
    <source>
        <dbReference type="Proteomes" id="UP000247807"/>
    </source>
</evidence>
<keyword evidence="1" id="KW-0472">Membrane</keyword>
<reference evidence="2 3" key="1">
    <citation type="journal article" date="2018" name="Appl. Environ. Microbiol.">
        <title>Genome rearrangement shapes Prochlorococcus ecological adaptation.</title>
        <authorList>
            <person name="Yan W."/>
            <person name="Wei S."/>
            <person name="Wang Q."/>
            <person name="Xiao X."/>
            <person name="Zeng Q."/>
            <person name="Jiao N."/>
            <person name="Zhang R."/>
        </authorList>
    </citation>
    <scope>NUCLEOTIDE SEQUENCE [LARGE SCALE GENOMIC DNA]</scope>
    <source>
        <strain evidence="2 3">XMU1408</strain>
    </source>
</reference>
<keyword evidence="1" id="KW-0812">Transmembrane</keyword>
<name>A0A318QWZ8_PROMR</name>
<evidence type="ECO:0000313" key="2">
    <source>
        <dbReference type="EMBL" id="PYE01276.1"/>
    </source>
</evidence>
<dbReference type="RefSeq" id="WP_158467107.1">
    <property type="nucleotide sequence ID" value="NZ_QJUE01000005.1"/>
</dbReference>
<dbReference type="AlphaFoldDB" id="A0A318QWZ8"/>
<proteinExistence type="predicted"/>
<feature type="transmembrane region" description="Helical" evidence="1">
    <location>
        <begin position="16"/>
        <end position="35"/>
    </location>
</feature>
<accession>A0A318QWZ8</accession>
<evidence type="ECO:0000256" key="1">
    <source>
        <dbReference type="SAM" id="Phobius"/>
    </source>
</evidence>
<comment type="caution">
    <text evidence="2">The sequence shown here is derived from an EMBL/GenBank/DDBJ whole genome shotgun (WGS) entry which is preliminary data.</text>
</comment>